<keyword evidence="2" id="KW-1185">Reference proteome</keyword>
<name>A0AAV6RTQ4_SOLSE</name>
<evidence type="ECO:0000313" key="2">
    <source>
        <dbReference type="Proteomes" id="UP000693946"/>
    </source>
</evidence>
<accession>A0AAV6RTQ4</accession>
<gene>
    <name evidence="1" type="ORF">JOB18_034051</name>
</gene>
<dbReference type="Proteomes" id="UP000693946">
    <property type="component" value="Linkage Group LG18"/>
</dbReference>
<reference evidence="1 2" key="1">
    <citation type="journal article" date="2021" name="Sci. Rep.">
        <title>Chromosome anchoring in Senegalese sole (Solea senegalensis) reveals sex-associated markers and genome rearrangements in flatfish.</title>
        <authorList>
            <person name="Guerrero-Cozar I."/>
            <person name="Gomez-Garrido J."/>
            <person name="Berbel C."/>
            <person name="Martinez-Blanch J.F."/>
            <person name="Alioto T."/>
            <person name="Claros M.G."/>
            <person name="Gagnaire P.A."/>
            <person name="Manchado M."/>
        </authorList>
    </citation>
    <scope>NUCLEOTIDE SEQUENCE [LARGE SCALE GENOMIC DNA]</scope>
    <source>
        <strain evidence="1">Sse05_10M</strain>
    </source>
</reference>
<comment type="caution">
    <text evidence="1">The sequence shown here is derived from an EMBL/GenBank/DDBJ whole genome shotgun (WGS) entry which is preliminary data.</text>
</comment>
<sequence length="99" mass="11059">MEGGRMCREEFAVDNLQVGVCAAFFEENCRPQKKPSCCANGSRPGRRGVHACAEAILSKSFHELIVTLSFIHKCEQVIRRLKVPQKPRNVCLKRSNGAN</sequence>
<dbReference type="EMBL" id="JAGKHQ010000010">
    <property type="protein sequence ID" value="KAG7507437.1"/>
    <property type="molecule type" value="Genomic_DNA"/>
</dbReference>
<evidence type="ECO:0000313" key="1">
    <source>
        <dbReference type="EMBL" id="KAG7507437.1"/>
    </source>
</evidence>
<organism evidence="1 2">
    <name type="scientific">Solea senegalensis</name>
    <name type="common">Senegalese sole</name>
    <dbReference type="NCBI Taxonomy" id="28829"/>
    <lineage>
        <taxon>Eukaryota</taxon>
        <taxon>Metazoa</taxon>
        <taxon>Chordata</taxon>
        <taxon>Craniata</taxon>
        <taxon>Vertebrata</taxon>
        <taxon>Euteleostomi</taxon>
        <taxon>Actinopterygii</taxon>
        <taxon>Neopterygii</taxon>
        <taxon>Teleostei</taxon>
        <taxon>Neoteleostei</taxon>
        <taxon>Acanthomorphata</taxon>
        <taxon>Carangaria</taxon>
        <taxon>Pleuronectiformes</taxon>
        <taxon>Pleuronectoidei</taxon>
        <taxon>Soleidae</taxon>
        <taxon>Solea</taxon>
    </lineage>
</organism>
<proteinExistence type="predicted"/>
<dbReference type="AlphaFoldDB" id="A0AAV6RTQ4"/>
<protein>
    <submittedName>
        <fullName evidence="1">Uncharacterized protein</fullName>
    </submittedName>
</protein>